<dbReference type="Gene3D" id="3.30.830.10">
    <property type="entry name" value="Metalloenzyme, LuxS/M16 peptidase-like"/>
    <property type="match status" value="2"/>
</dbReference>
<protein>
    <recommendedName>
        <fullName evidence="7">Mitochondrial-processing peptidase subunit alpha</fullName>
    </recommendedName>
</protein>
<evidence type="ECO:0000259" key="4">
    <source>
        <dbReference type="Pfam" id="PF05193"/>
    </source>
</evidence>
<evidence type="ECO:0000259" key="3">
    <source>
        <dbReference type="Pfam" id="PF00675"/>
    </source>
</evidence>
<dbReference type="InterPro" id="IPR050361">
    <property type="entry name" value="MPP/UQCRC_Complex"/>
</dbReference>
<dbReference type="HOGENOM" id="CLU_009902_5_1_1"/>
<dbReference type="AlphaFoldDB" id="A0A0D3JTI4"/>
<keyword evidence="6" id="KW-1185">Reference proteome</keyword>
<dbReference type="eggNOG" id="KOG2067">
    <property type="taxonomic scope" value="Eukaryota"/>
</dbReference>
<evidence type="ECO:0000313" key="5">
    <source>
        <dbReference type="EnsemblProtists" id="EOD26819"/>
    </source>
</evidence>
<dbReference type="OMA" id="LKYHHSP"/>
<dbReference type="GeneID" id="17272365"/>
<name>A0A0D3JTI4_EMIH1</name>
<organism evidence="5 6">
    <name type="scientific">Emiliania huxleyi (strain CCMP1516)</name>
    <dbReference type="NCBI Taxonomy" id="280463"/>
    <lineage>
        <taxon>Eukaryota</taxon>
        <taxon>Haptista</taxon>
        <taxon>Haptophyta</taxon>
        <taxon>Prymnesiophyceae</taxon>
        <taxon>Isochrysidales</taxon>
        <taxon>Noelaerhabdaceae</taxon>
        <taxon>Emiliania</taxon>
    </lineage>
</organism>
<evidence type="ECO:0000256" key="1">
    <source>
        <dbReference type="ARBA" id="ARBA00002123"/>
    </source>
</evidence>
<comment type="function">
    <text evidence="1">Substrate recognition and binding subunit of the essential mitochondrial processing protease (MPP), which cleaves the mitochondrial sequence off newly imported precursors proteins.</text>
</comment>
<sequence length="359" mass="38604">MGAQLSAVAGRESMVYQVDTLKESVPEAVELLADTVLRPKFLPWEVEEEKVAVKLELDDMGNNPQMLLQELSHTAAYGAQSPLGTPLAGGRFLPHLSPEVLGKFVAEQYVPCRMVLSAAGYEHEELVSLAEASFGHLPSGTPQTSLPFSYVGGEVRESAQPADEMTHFSLAFHGCGWKADELVPLCVLNTMMGGGTSFSAGGPGKGMYTRLFTNILNQHAFVTAASVFNSFYNDTGIFGIYGATTPEAMGQLVAVICDQANKMGSDISAEELGRAKNQLKSSLLMNLESRPILLEDIGRQLLTYGAHTPPLELVDRIDKVTAADLANVTKKITSSPPSVAVYGDTTSVPRYDLIAKQFN</sequence>
<proteinExistence type="inferred from homology"/>
<evidence type="ECO:0000256" key="2">
    <source>
        <dbReference type="ARBA" id="ARBA00007261"/>
    </source>
</evidence>
<dbReference type="SUPFAM" id="SSF63411">
    <property type="entry name" value="LuxS/MPP-like metallohydrolase"/>
    <property type="match status" value="2"/>
</dbReference>
<dbReference type="InterPro" id="IPR007863">
    <property type="entry name" value="Peptidase_M16_C"/>
</dbReference>
<dbReference type="KEGG" id="ehx:EMIHUDRAFT_443369"/>
<feature type="domain" description="Peptidase M16 N-terminal" evidence="3">
    <location>
        <begin position="1"/>
        <end position="86"/>
    </location>
</feature>
<dbReference type="RefSeq" id="XP_005779248.1">
    <property type="nucleotide sequence ID" value="XM_005779191.1"/>
</dbReference>
<accession>A0A0D3JTI4</accession>
<evidence type="ECO:0008006" key="7">
    <source>
        <dbReference type="Google" id="ProtNLM"/>
    </source>
</evidence>
<evidence type="ECO:0000313" key="6">
    <source>
        <dbReference type="Proteomes" id="UP000013827"/>
    </source>
</evidence>
<dbReference type="Proteomes" id="UP000013827">
    <property type="component" value="Unassembled WGS sequence"/>
</dbReference>
<reference evidence="6" key="1">
    <citation type="journal article" date="2013" name="Nature">
        <title>Pan genome of the phytoplankton Emiliania underpins its global distribution.</title>
        <authorList>
            <person name="Read B.A."/>
            <person name="Kegel J."/>
            <person name="Klute M.J."/>
            <person name="Kuo A."/>
            <person name="Lefebvre S.C."/>
            <person name="Maumus F."/>
            <person name="Mayer C."/>
            <person name="Miller J."/>
            <person name="Monier A."/>
            <person name="Salamov A."/>
            <person name="Young J."/>
            <person name="Aguilar M."/>
            <person name="Claverie J.M."/>
            <person name="Frickenhaus S."/>
            <person name="Gonzalez K."/>
            <person name="Herman E.K."/>
            <person name="Lin Y.C."/>
            <person name="Napier J."/>
            <person name="Ogata H."/>
            <person name="Sarno A.F."/>
            <person name="Shmutz J."/>
            <person name="Schroeder D."/>
            <person name="de Vargas C."/>
            <person name="Verret F."/>
            <person name="von Dassow P."/>
            <person name="Valentin K."/>
            <person name="Van de Peer Y."/>
            <person name="Wheeler G."/>
            <person name="Dacks J.B."/>
            <person name="Delwiche C.F."/>
            <person name="Dyhrman S.T."/>
            <person name="Glockner G."/>
            <person name="John U."/>
            <person name="Richards T."/>
            <person name="Worden A.Z."/>
            <person name="Zhang X."/>
            <person name="Grigoriev I.V."/>
            <person name="Allen A.E."/>
            <person name="Bidle K."/>
            <person name="Borodovsky M."/>
            <person name="Bowler C."/>
            <person name="Brownlee C."/>
            <person name="Cock J.M."/>
            <person name="Elias M."/>
            <person name="Gladyshev V.N."/>
            <person name="Groth M."/>
            <person name="Guda C."/>
            <person name="Hadaegh A."/>
            <person name="Iglesias-Rodriguez M.D."/>
            <person name="Jenkins J."/>
            <person name="Jones B.M."/>
            <person name="Lawson T."/>
            <person name="Leese F."/>
            <person name="Lindquist E."/>
            <person name="Lobanov A."/>
            <person name="Lomsadze A."/>
            <person name="Malik S.B."/>
            <person name="Marsh M.E."/>
            <person name="Mackinder L."/>
            <person name="Mock T."/>
            <person name="Mueller-Roeber B."/>
            <person name="Pagarete A."/>
            <person name="Parker M."/>
            <person name="Probert I."/>
            <person name="Quesneville H."/>
            <person name="Raines C."/>
            <person name="Rensing S.A."/>
            <person name="Riano-Pachon D.M."/>
            <person name="Richier S."/>
            <person name="Rokitta S."/>
            <person name="Shiraiwa Y."/>
            <person name="Soanes D.M."/>
            <person name="van der Giezen M."/>
            <person name="Wahlund T.M."/>
            <person name="Williams B."/>
            <person name="Wilson W."/>
            <person name="Wolfe G."/>
            <person name="Wurch L.L."/>
        </authorList>
    </citation>
    <scope>NUCLEOTIDE SEQUENCE</scope>
</reference>
<dbReference type="Pfam" id="PF00675">
    <property type="entry name" value="Peptidase_M16"/>
    <property type="match status" value="1"/>
</dbReference>
<reference evidence="5" key="2">
    <citation type="submission" date="2024-10" db="UniProtKB">
        <authorList>
            <consortium name="EnsemblProtists"/>
        </authorList>
    </citation>
    <scope>IDENTIFICATION</scope>
</reference>
<dbReference type="InterPro" id="IPR011765">
    <property type="entry name" value="Pept_M16_N"/>
</dbReference>
<dbReference type="Pfam" id="PF05193">
    <property type="entry name" value="Peptidase_M16_C"/>
    <property type="match status" value="1"/>
</dbReference>
<dbReference type="EnsemblProtists" id="EOD26819">
    <property type="protein sequence ID" value="EOD26819"/>
    <property type="gene ID" value="EMIHUDRAFT_443369"/>
</dbReference>
<comment type="similarity">
    <text evidence="2">Belongs to the peptidase M16 family.</text>
</comment>
<dbReference type="GO" id="GO:0046872">
    <property type="term" value="F:metal ion binding"/>
    <property type="evidence" value="ECO:0007669"/>
    <property type="project" value="InterPro"/>
</dbReference>
<dbReference type="GO" id="GO:0005739">
    <property type="term" value="C:mitochondrion"/>
    <property type="evidence" value="ECO:0007669"/>
    <property type="project" value="TreeGrafter"/>
</dbReference>
<dbReference type="InterPro" id="IPR011249">
    <property type="entry name" value="Metalloenz_LuxS/M16"/>
</dbReference>
<dbReference type="PANTHER" id="PTHR11851">
    <property type="entry name" value="METALLOPROTEASE"/>
    <property type="match status" value="1"/>
</dbReference>
<dbReference type="PANTHER" id="PTHR11851:SF49">
    <property type="entry name" value="MITOCHONDRIAL-PROCESSING PEPTIDASE SUBUNIT ALPHA"/>
    <property type="match status" value="1"/>
</dbReference>
<dbReference type="PaxDb" id="2903-EOD26819"/>
<dbReference type="STRING" id="2903.R1F0W9"/>
<feature type="domain" description="Peptidase M16 C-terminal" evidence="4">
    <location>
        <begin position="96"/>
        <end position="279"/>
    </location>
</feature>